<protein>
    <submittedName>
        <fullName evidence="2">NAD-dependent epimerase/dehydratase family protein</fullName>
    </submittedName>
</protein>
<dbReference type="RefSeq" id="WP_269442956.1">
    <property type="nucleotide sequence ID" value="NZ_CP097463.1"/>
</dbReference>
<dbReference type="PANTHER" id="PTHR48079">
    <property type="entry name" value="PROTEIN YEEZ"/>
    <property type="match status" value="1"/>
</dbReference>
<keyword evidence="3" id="KW-1185">Reference proteome</keyword>
<dbReference type="Pfam" id="PF01370">
    <property type="entry name" value="Epimerase"/>
    <property type="match status" value="1"/>
</dbReference>
<proteinExistence type="predicted"/>
<evidence type="ECO:0000313" key="3">
    <source>
        <dbReference type="Proteomes" id="UP001164693"/>
    </source>
</evidence>
<gene>
    <name evidence="2" type="ORF">M6B22_18065</name>
</gene>
<reference evidence="2" key="1">
    <citation type="submission" date="2022-05" db="EMBL/GenBank/DDBJ databases">
        <title>Jatrophihabitans sp. SB3-54 whole genome sequence.</title>
        <authorList>
            <person name="Suh M.K."/>
            <person name="Eom M.K."/>
            <person name="Kim J.S."/>
            <person name="Kim H.S."/>
            <person name="Do H.E."/>
            <person name="Shin Y.K."/>
            <person name="Lee J.-S."/>
        </authorList>
    </citation>
    <scope>NUCLEOTIDE SEQUENCE</scope>
    <source>
        <strain evidence="2">SB3-54</strain>
    </source>
</reference>
<dbReference type="Proteomes" id="UP001164693">
    <property type="component" value="Chromosome"/>
</dbReference>
<dbReference type="InterPro" id="IPR036291">
    <property type="entry name" value="NAD(P)-bd_dom_sf"/>
</dbReference>
<dbReference type="PANTHER" id="PTHR48079:SF6">
    <property type="entry name" value="NAD(P)-BINDING DOMAIN-CONTAINING PROTEIN-RELATED"/>
    <property type="match status" value="1"/>
</dbReference>
<dbReference type="EMBL" id="CP097463">
    <property type="protein sequence ID" value="WAX56423.1"/>
    <property type="molecule type" value="Genomic_DNA"/>
</dbReference>
<feature type="domain" description="NAD-dependent epimerase/dehydratase" evidence="1">
    <location>
        <begin position="3"/>
        <end position="235"/>
    </location>
</feature>
<sequence>MRIVVTGGSGNVGTALLRCLAGSGRHHVVGVSRRRPPDVPPYDAAEWVCVDVGAKDAIPALRDAFAGADAVVHLAWAISPSHDRDRRRRTNQNGTAAVVAAVRAAGVGHLVHQSSVGSYAPGPGRTVDESWPVTGIETSSYSVDKAAAEVIVARAEDQVTVARVRPALIFQDAAASDVAQYFAGPLVPRLLIRRGVLRFAPLPAALAFQVVHADDVARALELILTQRAGGAFNVAAQPIIDRDTWREVFGGVGPPVPPSALCAAAAATWRARLQPTEPGWLDMAVHAPFLDTGRIESIGWTPRHDARTVLGEFIDAMGRRDSHPGPLLHGRRRRRD</sequence>
<evidence type="ECO:0000313" key="2">
    <source>
        <dbReference type="EMBL" id="WAX56423.1"/>
    </source>
</evidence>
<evidence type="ECO:0000259" key="1">
    <source>
        <dbReference type="Pfam" id="PF01370"/>
    </source>
</evidence>
<dbReference type="InterPro" id="IPR051783">
    <property type="entry name" value="NAD(P)-dependent_oxidoreduct"/>
</dbReference>
<organism evidence="2 3">
    <name type="scientific">Jatrophihabitans cynanchi</name>
    <dbReference type="NCBI Taxonomy" id="2944128"/>
    <lineage>
        <taxon>Bacteria</taxon>
        <taxon>Bacillati</taxon>
        <taxon>Actinomycetota</taxon>
        <taxon>Actinomycetes</taxon>
        <taxon>Jatrophihabitantales</taxon>
        <taxon>Jatrophihabitantaceae</taxon>
        <taxon>Jatrophihabitans</taxon>
    </lineage>
</organism>
<dbReference type="Gene3D" id="3.40.50.720">
    <property type="entry name" value="NAD(P)-binding Rossmann-like Domain"/>
    <property type="match status" value="1"/>
</dbReference>
<accession>A0ABY7JV53</accession>
<name>A0ABY7JV53_9ACTN</name>
<dbReference type="SUPFAM" id="SSF51735">
    <property type="entry name" value="NAD(P)-binding Rossmann-fold domains"/>
    <property type="match status" value="1"/>
</dbReference>
<dbReference type="InterPro" id="IPR001509">
    <property type="entry name" value="Epimerase_deHydtase"/>
</dbReference>